<name>A0A4Q8ABY1_9MICC</name>
<feature type="region of interest" description="Disordered" evidence="1">
    <location>
        <begin position="297"/>
        <end position="316"/>
    </location>
</feature>
<protein>
    <recommendedName>
        <fullName evidence="5">LysM domain-containing protein</fullName>
    </recommendedName>
</protein>
<evidence type="ECO:0000313" key="4">
    <source>
        <dbReference type="Proteomes" id="UP000292685"/>
    </source>
</evidence>
<dbReference type="EMBL" id="SHLA01000001">
    <property type="protein sequence ID" value="RZU61083.1"/>
    <property type="molecule type" value="Genomic_DNA"/>
</dbReference>
<dbReference type="Gene3D" id="3.10.350.10">
    <property type="entry name" value="LysM domain"/>
    <property type="match status" value="1"/>
</dbReference>
<keyword evidence="2" id="KW-0812">Transmembrane</keyword>
<feature type="transmembrane region" description="Helical" evidence="2">
    <location>
        <begin position="35"/>
        <end position="56"/>
    </location>
</feature>
<evidence type="ECO:0008006" key="5">
    <source>
        <dbReference type="Google" id="ProtNLM"/>
    </source>
</evidence>
<keyword evidence="2" id="KW-1133">Transmembrane helix</keyword>
<organism evidence="3 4">
    <name type="scientific">Zhihengliuella halotolerans</name>
    <dbReference type="NCBI Taxonomy" id="370736"/>
    <lineage>
        <taxon>Bacteria</taxon>
        <taxon>Bacillati</taxon>
        <taxon>Actinomycetota</taxon>
        <taxon>Actinomycetes</taxon>
        <taxon>Micrococcales</taxon>
        <taxon>Micrococcaceae</taxon>
        <taxon>Zhihengliuella</taxon>
    </lineage>
</organism>
<dbReference type="Proteomes" id="UP000292685">
    <property type="component" value="Unassembled WGS sequence"/>
</dbReference>
<dbReference type="RefSeq" id="WP_130449302.1">
    <property type="nucleotide sequence ID" value="NZ_SHLA01000001.1"/>
</dbReference>
<keyword evidence="4" id="KW-1185">Reference proteome</keyword>
<dbReference type="AlphaFoldDB" id="A0A4Q8ABY1"/>
<reference evidence="3 4" key="1">
    <citation type="submission" date="2019-02" db="EMBL/GenBank/DDBJ databases">
        <title>Sequencing the genomes of 1000 actinobacteria strains.</title>
        <authorList>
            <person name="Klenk H.-P."/>
        </authorList>
    </citation>
    <scope>NUCLEOTIDE SEQUENCE [LARGE SCALE GENOMIC DNA]</scope>
    <source>
        <strain evidence="3 4">DSM 17364</strain>
    </source>
</reference>
<accession>A0A4Q8ABY1</accession>
<dbReference type="CDD" id="cd00118">
    <property type="entry name" value="LysM"/>
    <property type="match status" value="1"/>
</dbReference>
<dbReference type="InterPro" id="IPR036779">
    <property type="entry name" value="LysM_dom_sf"/>
</dbReference>
<evidence type="ECO:0000256" key="2">
    <source>
        <dbReference type="SAM" id="Phobius"/>
    </source>
</evidence>
<keyword evidence="2" id="KW-0472">Membrane</keyword>
<evidence type="ECO:0000256" key="1">
    <source>
        <dbReference type="SAM" id="MobiDB-lite"/>
    </source>
</evidence>
<sequence>MWGHEGTEPRSLTTGHQQCRTRETAARVRVSPADVVLTVCLLLLGALVAGAGALIWRNQVGGAFDLDRIAAHAVPRSLSELENVLALAFCAIGILTLLWWALSMTAAITGALLLRLHKPRAAQLVARWSPACMRRVATAVLGVQLIAAPGAFAADLPASSAHDDRSVTTEAAPSPLWSAVQSDDVPSPAWGPSLHGPQLDRVLDTTQLAEAVTPVSAEVELPGEPAPSPVWTPGRTAPEIDRVLGSTRPASDEVVVTAGDTLWSIAAAALGPEATSAEIAAEWPRWYDMNRDVIGPDPDQLAVGSVLTPPTDTPLS</sequence>
<evidence type="ECO:0000313" key="3">
    <source>
        <dbReference type="EMBL" id="RZU61083.1"/>
    </source>
</evidence>
<feature type="transmembrane region" description="Helical" evidence="2">
    <location>
        <begin position="84"/>
        <end position="114"/>
    </location>
</feature>
<gene>
    <name evidence="3" type="ORF">EV380_0640</name>
</gene>
<dbReference type="OrthoDB" id="3210682at2"/>
<proteinExistence type="predicted"/>
<dbReference type="InterPro" id="IPR018392">
    <property type="entry name" value="LysM"/>
</dbReference>
<comment type="caution">
    <text evidence="3">The sequence shown here is derived from an EMBL/GenBank/DDBJ whole genome shotgun (WGS) entry which is preliminary data.</text>
</comment>